<sequence>MKKFLIGAAILIAVLFVIDKTILKEKGIAVKINEHEKYEKAKNPSELPIGLEKGERAPDFTLTDLKGNTVKLSDFKGKKVMLNFWASWCPPCKAEMPYMEQIYKKYKKEDIEIVAVNLTATEKKADDVTHFVEEYGLTFTIPLDEQGEVSAQYGVMAYPTSYFIDTDGVIRSKAIGAVSEDQMLKELLKLQ</sequence>
<dbReference type="PANTHER" id="PTHR42852">
    <property type="entry name" value="THIOL:DISULFIDE INTERCHANGE PROTEIN DSBE"/>
    <property type="match status" value="1"/>
</dbReference>
<dbReference type="GO" id="GO:0016491">
    <property type="term" value="F:oxidoreductase activity"/>
    <property type="evidence" value="ECO:0007669"/>
    <property type="project" value="InterPro"/>
</dbReference>
<dbReference type="Proteomes" id="UP000570010">
    <property type="component" value="Unassembled WGS sequence"/>
</dbReference>
<dbReference type="EMBL" id="JACEIO010000031">
    <property type="protein sequence ID" value="MBA4537997.1"/>
    <property type="molecule type" value="Genomic_DNA"/>
</dbReference>
<dbReference type="CDD" id="cd02966">
    <property type="entry name" value="TlpA_like_family"/>
    <property type="match status" value="1"/>
</dbReference>
<organism evidence="4 5">
    <name type="scientific">Bacillus aquiflavi</name>
    <dbReference type="NCBI Taxonomy" id="2672567"/>
    <lineage>
        <taxon>Bacteria</taxon>
        <taxon>Bacillati</taxon>
        <taxon>Bacillota</taxon>
        <taxon>Bacilli</taxon>
        <taxon>Bacillales</taxon>
        <taxon>Bacillaceae</taxon>
        <taxon>Bacillus</taxon>
    </lineage>
</organism>
<name>A0A6B3W2R9_9BACI</name>
<dbReference type="PROSITE" id="PS51352">
    <property type="entry name" value="THIOREDOXIN_2"/>
    <property type="match status" value="1"/>
</dbReference>
<evidence type="ECO:0000259" key="2">
    <source>
        <dbReference type="PROSITE" id="PS51352"/>
    </source>
</evidence>
<evidence type="ECO:0000313" key="6">
    <source>
        <dbReference type="Proteomes" id="UP000570010"/>
    </source>
</evidence>
<keyword evidence="1" id="KW-1015">Disulfide bond</keyword>
<keyword evidence="5" id="KW-1185">Reference proteome</keyword>
<dbReference type="PROSITE" id="PS00194">
    <property type="entry name" value="THIOREDOXIN_1"/>
    <property type="match status" value="1"/>
</dbReference>
<reference evidence="3 6" key="2">
    <citation type="submission" date="2020-07" db="EMBL/GenBank/DDBJ databases">
        <authorList>
            <person name="Feng H."/>
        </authorList>
    </citation>
    <scope>NUCLEOTIDE SEQUENCE [LARGE SCALE GENOMIC DNA]</scope>
    <source>
        <strain evidence="3">S-12</strain>
        <strain evidence="6">s-12</strain>
    </source>
</reference>
<dbReference type="Pfam" id="PF00578">
    <property type="entry name" value="AhpC-TSA"/>
    <property type="match status" value="1"/>
</dbReference>
<feature type="domain" description="Thioredoxin" evidence="2">
    <location>
        <begin position="51"/>
        <end position="191"/>
    </location>
</feature>
<dbReference type="InterPro" id="IPR017937">
    <property type="entry name" value="Thioredoxin_CS"/>
</dbReference>
<protein>
    <submittedName>
        <fullName evidence="4">Redoxin domain-containing protein</fullName>
    </submittedName>
</protein>
<dbReference type="Gene3D" id="3.40.30.10">
    <property type="entry name" value="Glutaredoxin"/>
    <property type="match status" value="1"/>
</dbReference>
<evidence type="ECO:0000256" key="1">
    <source>
        <dbReference type="ARBA" id="ARBA00023157"/>
    </source>
</evidence>
<dbReference type="PANTHER" id="PTHR42852:SF1">
    <property type="entry name" value="THIOREDOXIN-LIKE PROTEIN YNEN"/>
    <property type="match status" value="1"/>
</dbReference>
<evidence type="ECO:0000313" key="4">
    <source>
        <dbReference type="EMBL" id="NEY82253.1"/>
    </source>
</evidence>
<comment type="caution">
    <text evidence="4">The sequence shown here is derived from an EMBL/GenBank/DDBJ whole genome shotgun (WGS) entry which is preliminary data.</text>
</comment>
<proteinExistence type="predicted"/>
<accession>A0A6B3W2R9</accession>
<dbReference type="InterPro" id="IPR050553">
    <property type="entry name" value="Thioredoxin_ResA/DsbE_sf"/>
</dbReference>
<dbReference type="InterPro" id="IPR000866">
    <property type="entry name" value="AhpC/TSA"/>
</dbReference>
<dbReference type="Proteomes" id="UP000472971">
    <property type="component" value="Unassembled WGS sequence"/>
</dbReference>
<evidence type="ECO:0000313" key="5">
    <source>
        <dbReference type="Proteomes" id="UP000472971"/>
    </source>
</evidence>
<reference evidence="4 5" key="1">
    <citation type="submission" date="2020-02" db="EMBL/GenBank/DDBJ databases">
        <title>Bacillus aquiflavi sp. nov., isolated from yellow water of strong flavor Chinese baijiu in Yibin region of China.</title>
        <authorList>
            <person name="Xie J."/>
        </authorList>
    </citation>
    <scope>NUCLEOTIDE SEQUENCE [LARGE SCALE GENOMIC DNA]</scope>
    <source>
        <strain evidence="4 5">3H-10</strain>
    </source>
</reference>
<evidence type="ECO:0000313" key="3">
    <source>
        <dbReference type="EMBL" id="MBA4537997.1"/>
    </source>
</evidence>
<dbReference type="RefSeq" id="WP_163242637.1">
    <property type="nucleotide sequence ID" value="NZ_CP082780.1"/>
</dbReference>
<gene>
    <name evidence="4" type="ORF">G4D64_12240</name>
    <name evidence="3" type="ORF">H1Z61_12850</name>
</gene>
<dbReference type="InterPro" id="IPR013766">
    <property type="entry name" value="Thioredoxin_domain"/>
</dbReference>
<dbReference type="EMBL" id="JAAIWN010000029">
    <property type="protein sequence ID" value="NEY82253.1"/>
    <property type="molecule type" value="Genomic_DNA"/>
</dbReference>
<dbReference type="SUPFAM" id="SSF52833">
    <property type="entry name" value="Thioredoxin-like"/>
    <property type="match status" value="1"/>
</dbReference>
<dbReference type="GO" id="GO:0016209">
    <property type="term" value="F:antioxidant activity"/>
    <property type="evidence" value="ECO:0007669"/>
    <property type="project" value="InterPro"/>
</dbReference>
<dbReference type="InterPro" id="IPR036249">
    <property type="entry name" value="Thioredoxin-like_sf"/>
</dbReference>
<dbReference type="AlphaFoldDB" id="A0A6B3W2R9"/>